<evidence type="ECO:0000256" key="1">
    <source>
        <dbReference type="SAM" id="MobiDB-lite"/>
    </source>
</evidence>
<dbReference type="GO" id="GO:0005930">
    <property type="term" value="C:axoneme"/>
    <property type="evidence" value="ECO:0007669"/>
    <property type="project" value="TreeGrafter"/>
</dbReference>
<dbReference type="Pfam" id="PF06294">
    <property type="entry name" value="CH_2"/>
    <property type="match status" value="1"/>
</dbReference>
<feature type="region of interest" description="Disordered" evidence="1">
    <location>
        <begin position="773"/>
        <end position="820"/>
    </location>
</feature>
<dbReference type="GO" id="GO:0008017">
    <property type="term" value="F:microtubule binding"/>
    <property type="evidence" value="ECO:0007669"/>
    <property type="project" value="TreeGrafter"/>
</dbReference>
<evidence type="ECO:0000313" key="3">
    <source>
        <dbReference type="EMBL" id="CAD9024349.1"/>
    </source>
</evidence>
<feature type="compositionally biased region" description="Acidic residues" evidence="1">
    <location>
        <begin position="800"/>
        <end position="820"/>
    </location>
</feature>
<dbReference type="GO" id="GO:0051493">
    <property type="term" value="P:regulation of cytoskeleton organization"/>
    <property type="evidence" value="ECO:0007669"/>
    <property type="project" value="TreeGrafter"/>
</dbReference>
<dbReference type="InterPro" id="IPR010441">
    <property type="entry name" value="CH_2"/>
</dbReference>
<proteinExistence type="predicted"/>
<reference evidence="3" key="1">
    <citation type="submission" date="2021-01" db="EMBL/GenBank/DDBJ databases">
        <authorList>
            <person name="Corre E."/>
            <person name="Pelletier E."/>
            <person name="Niang G."/>
            <person name="Scheremetjew M."/>
            <person name="Finn R."/>
            <person name="Kale V."/>
            <person name="Holt S."/>
            <person name="Cochrane G."/>
            <person name="Meng A."/>
            <person name="Brown T."/>
            <person name="Cohen L."/>
        </authorList>
    </citation>
    <scope>NUCLEOTIDE SEQUENCE</scope>
    <source>
        <strain evidence="3">NIES-381</strain>
    </source>
</reference>
<protein>
    <recommendedName>
        <fullName evidence="2">CH-like domain-containing protein</fullName>
    </recommendedName>
</protein>
<feature type="compositionally biased region" description="Low complexity" evidence="1">
    <location>
        <begin position="773"/>
        <end position="789"/>
    </location>
</feature>
<feature type="region of interest" description="Disordered" evidence="1">
    <location>
        <begin position="180"/>
        <end position="204"/>
    </location>
</feature>
<dbReference type="InterPro" id="IPR052111">
    <property type="entry name" value="Spermatogenesis_Ciliary_MAP"/>
</dbReference>
<dbReference type="InterPro" id="IPR036872">
    <property type="entry name" value="CH_dom_sf"/>
</dbReference>
<sequence length="820" mass="90532">MAALPRELIKWLQGLDLSLTVKNAKRDFSNGYIVAEIFARYWPEISLHSFDTGSSLLAKADNWAQLEKYSKRRNLLLNRDDIDGVIHQKSGAAMAVISAIYRHLTGRELKQAAVEVDRPASTLPAFMQPTIGQLLREAHPEAHHVEQKIVRETKKVQRENESILERHTQAWKAAKLANPDRFKSKPKGNPMAEARAKNKQQKGELHEITVKSLNTSLILKSRLMADLSHSNLDEDARDKLAESAEVAHGLAALLSSICESNFTDLGVVFEDDTAPSTLSNGQPNFGSKFIMNLAKLPGDVRSVVWGALHNSVGEIVDLAYGSATEFGDFAKFFEPLFDEVSPTSEDWVAAEQLIVLVGKELVTRDPHVSLTLFLTFFLPRYRPLLLAYRLNILQYESFLRMFHAYTRSTNAGFRLAVFRSLQDFLCTSDAVSFSQMMRFADNPAIEPPSIGPLKLSTDITPFLLCMSFLAAAEEDTPEEVIDLYMYYATVGLGMTSPVARSASMAILQGMLRQGCGSQVVKQLPKLKRIAETSYGDWWETEASMLLLCADLLDQAPDDVALVMDVVMCCFHPTAPIPSRKIGLRCLARHVVSSGPGEASQHSAFLVHYMETLLSLPAAARLKMLSGDSDTPDTIQGQVRTYGISQVLTEWEPLAAAKGMCGYLARKPAHSSPDSATAAGLHSTSEVLALGILTKRFISDGNMREWERILDQLTPYLHQALQDYPNDETLQELTLNIMTKFYLELLTPEMPPEQDLEKIQSQAVEWFLDRVLAPPSAEPTTSPTAAASPEDAVVGQGEPSPEPEADTEPEAEPGAGDEAEG</sequence>
<organism evidence="3">
    <name type="scientific">Eutreptiella gymnastica</name>
    <dbReference type="NCBI Taxonomy" id="73025"/>
    <lineage>
        <taxon>Eukaryota</taxon>
        <taxon>Discoba</taxon>
        <taxon>Euglenozoa</taxon>
        <taxon>Euglenida</taxon>
        <taxon>Spirocuta</taxon>
        <taxon>Euglenophyceae</taxon>
        <taxon>Eutreptiales</taxon>
        <taxon>Eutreptiaceae</taxon>
        <taxon>Eutreptiella</taxon>
    </lineage>
</organism>
<feature type="domain" description="CH-like" evidence="2">
    <location>
        <begin position="8"/>
        <end position="101"/>
    </location>
</feature>
<dbReference type="EMBL" id="HBGA01094936">
    <property type="protein sequence ID" value="CAD9024349.1"/>
    <property type="molecule type" value="Transcribed_RNA"/>
</dbReference>
<dbReference type="Gene3D" id="1.10.418.10">
    <property type="entry name" value="Calponin-like domain"/>
    <property type="match status" value="1"/>
</dbReference>
<dbReference type="AlphaFoldDB" id="A0A7S1NJS1"/>
<dbReference type="PANTHER" id="PTHR12509">
    <property type="entry name" value="SPERMATOGENESIS-ASSOCIATED 4-RELATED"/>
    <property type="match status" value="1"/>
</dbReference>
<name>A0A7S1NJS1_9EUGL</name>
<evidence type="ECO:0000259" key="2">
    <source>
        <dbReference type="Pfam" id="PF06294"/>
    </source>
</evidence>
<gene>
    <name evidence="3" type="ORF">EGYM00392_LOCUS35474</name>
</gene>
<dbReference type="PANTHER" id="PTHR12509:SF8">
    <property type="entry name" value="SPERMATOGENESIS-ASSOCIATED PROTEIN 4"/>
    <property type="match status" value="1"/>
</dbReference>
<accession>A0A7S1NJS1</accession>